<dbReference type="Proteomes" id="UP000008718">
    <property type="component" value="Chromosome"/>
</dbReference>
<dbReference type="InterPro" id="IPR018637">
    <property type="entry name" value="DUF2059"/>
</dbReference>
<proteinExistence type="predicted"/>
<sequence length="149" mass="17409">MKKVTFALFFCFGLLTSAYSQTKQESIRELFQLMRQDSAVLKSFDSLAPMFIHKRNQPMDAEAKAKSQETINMLRQMTKMIIDMVTEDKVKLYDKNYSREEINKLIEFYKSPVGQKYVNTTPGITNEIMTKVLKEYLPELQKKANSNEE</sequence>
<gene>
    <name evidence="2" type="ordered locus">Palpr_0346</name>
</gene>
<protein>
    <recommendedName>
        <fullName evidence="1">DUF2059 domain-containing protein</fullName>
    </recommendedName>
</protein>
<dbReference type="Pfam" id="PF09832">
    <property type="entry name" value="DUF2059"/>
    <property type="match status" value="1"/>
</dbReference>
<dbReference type="AlphaFoldDB" id="E4T1B3"/>
<dbReference type="eggNOG" id="COG3184">
    <property type="taxonomic scope" value="Bacteria"/>
</dbReference>
<dbReference type="OrthoDB" id="1143459at2"/>
<evidence type="ECO:0000259" key="1">
    <source>
        <dbReference type="Pfam" id="PF09832"/>
    </source>
</evidence>
<name>E4T1B3_PALPW</name>
<evidence type="ECO:0000313" key="3">
    <source>
        <dbReference type="Proteomes" id="UP000008718"/>
    </source>
</evidence>
<dbReference type="KEGG" id="ppn:Palpr_0346"/>
<keyword evidence="3" id="KW-1185">Reference proteome</keyword>
<dbReference type="EMBL" id="CP002345">
    <property type="protein sequence ID" value="ADQ78507.1"/>
    <property type="molecule type" value="Genomic_DNA"/>
</dbReference>
<evidence type="ECO:0000313" key="2">
    <source>
        <dbReference type="EMBL" id="ADQ78507.1"/>
    </source>
</evidence>
<organism evidence="2 3">
    <name type="scientific">Paludibacter propionicigenes (strain DSM 17365 / JCM 13257 / WB4)</name>
    <dbReference type="NCBI Taxonomy" id="694427"/>
    <lineage>
        <taxon>Bacteria</taxon>
        <taxon>Pseudomonadati</taxon>
        <taxon>Bacteroidota</taxon>
        <taxon>Bacteroidia</taxon>
        <taxon>Bacteroidales</taxon>
        <taxon>Paludibacteraceae</taxon>
        <taxon>Paludibacter</taxon>
    </lineage>
</organism>
<dbReference type="RefSeq" id="WP_013443876.1">
    <property type="nucleotide sequence ID" value="NC_014734.1"/>
</dbReference>
<reference key="1">
    <citation type="submission" date="2010-11" db="EMBL/GenBank/DDBJ databases">
        <title>The complete genome of Paludibacter propionicigenes DSM 17365.</title>
        <authorList>
            <consortium name="US DOE Joint Genome Institute (JGI-PGF)"/>
            <person name="Lucas S."/>
            <person name="Copeland A."/>
            <person name="Lapidus A."/>
            <person name="Bruce D."/>
            <person name="Goodwin L."/>
            <person name="Pitluck S."/>
            <person name="Kyrpides N."/>
            <person name="Mavromatis K."/>
            <person name="Ivanova N."/>
            <person name="Munk A.C."/>
            <person name="Brettin T."/>
            <person name="Detter J.C."/>
            <person name="Han C."/>
            <person name="Tapia R."/>
            <person name="Land M."/>
            <person name="Hauser L."/>
            <person name="Markowitz V."/>
            <person name="Cheng J.-F."/>
            <person name="Hugenholtz P."/>
            <person name="Woyke T."/>
            <person name="Wu D."/>
            <person name="Gronow S."/>
            <person name="Wellnitz S."/>
            <person name="Brambilla E."/>
            <person name="Klenk H.-P."/>
            <person name="Eisen J.A."/>
        </authorList>
    </citation>
    <scope>NUCLEOTIDE SEQUENCE</scope>
    <source>
        <strain>WB4</strain>
    </source>
</reference>
<reference evidence="2 3" key="2">
    <citation type="journal article" date="2011" name="Stand. Genomic Sci.">
        <title>Complete genome sequence of Paludibacter propionicigenes type strain (WB4).</title>
        <authorList>
            <person name="Gronow S."/>
            <person name="Munk C."/>
            <person name="Lapidus A."/>
            <person name="Nolan M."/>
            <person name="Lucas S."/>
            <person name="Hammon N."/>
            <person name="Deshpande S."/>
            <person name="Cheng J.F."/>
            <person name="Tapia R."/>
            <person name="Han C."/>
            <person name="Goodwin L."/>
            <person name="Pitluck S."/>
            <person name="Liolios K."/>
            <person name="Ivanova N."/>
            <person name="Mavromatis K."/>
            <person name="Mikhailova N."/>
            <person name="Pati A."/>
            <person name="Chen A."/>
            <person name="Palaniappan K."/>
            <person name="Land M."/>
            <person name="Hauser L."/>
            <person name="Chang Y.J."/>
            <person name="Jeffries C.D."/>
            <person name="Brambilla E."/>
            <person name="Rohde M."/>
            <person name="Goker M."/>
            <person name="Detter J.C."/>
            <person name="Woyke T."/>
            <person name="Bristow J."/>
            <person name="Eisen J.A."/>
            <person name="Markowitz V."/>
            <person name="Hugenholtz P."/>
            <person name="Kyrpides N.C."/>
            <person name="Klenk H.P."/>
        </authorList>
    </citation>
    <scope>NUCLEOTIDE SEQUENCE [LARGE SCALE GENOMIC DNA]</scope>
    <source>
        <strain evidence="3">DSM 17365 / JCM 13257 / WB4</strain>
    </source>
</reference>
<dbReference type="HOGENOM" id="CLU_107918_2_1_10"/>
<feature type="domain" description="DUF2059" evidence="1">
    <location>
        <begin position="90"/>
        <end position="142"/>
    </location>
</feature>
<accession>E4T1B3</accession>